<dbReference type="Gene3D" id="1.10.1740.10">
    <property type="match status" value="1"/>
</dbReference>
<dbReference type="NCBIfam" id="TIGR02985">
    <property type="entry name" value="Sig70_bacteroi1"/>
    <property type="match status" value="1"/>
</dbReference>
<evidence type="ECO:0000256" key="3">
    <source>
        <dbReference type="ARBA" id="ARBA00023082"/>
    </source>
</evidence>
<keyword evidence="2" id="KW-0805">Transcription regulation</keyword>
<accession>A0A4Q0MEJ3</accession>
<evidence type="ECO:0000313" key="8">
    <source>
        <dbReference type="EMBL" id="RXF71399.1"/>
    </source>
</evidence>
<dbReference type="Pfam" id="PF04542">
    <property type="entry name" value="Sigma70_r2"/>
    <property type="match status" value="1"/>
</dbReference>
<evidence type="ECO:0000313" key="7">
    <source>
        <dbReference type="EMBL" id="KAA8486397.1"/>
    </source>
</evidence>
<dbReference type="InterPro" id="IPR013325">
    <property type="entry name" value="RNA_pol_sigma_r2"/>
</dbReference>
<evidence type="ECO:0000256" key="4">
    <source>
        <dbReference type="ARBA" id="ARBA00023163"/>
    </source>
</evidence>
<organism evidence="8 9">
    <name type="scientific">Arcticibacter tournemirensis</name>
    <dbReference type="NCBI Taxonomy" id="699437"/>
    <lineage>
        <taxon>Bacteria</taxon>
        <taxon>Pseudomonadati</taxon>
        <taxon>Bacteroidota</taxon>
        <taxon>Sphingobacteriia</taxon>
        <taxon>Sphingobacteriales</taxon>
        <taxon>Sphingobacteriaceae</taxon>
        <taxon>Arcticibacter</taxon>
    </lineage>
</organism>
<dbReference type="InterPro" id="IPR014284">
    <property type="entry name" value="RNA_pol_sigma-70_dom"/>
</dbReference>
<keyword evidence="4" id="KW-0804">Transcription</keyword>
<dbReference type="PANTHER" id="PTHR43133">
    <property type="entry name" value="RNA POLYMERASE ECF-TYPE SIGMA FACTO"/>
    <property type="match status" value="1"/>
</dbReference>
<dbReference type="GO" id="GO:0016987">
    <property type="term" value="F:sigma factor activity"/>
    <property type="evidence" value="ECO:0007669"/>
    <property type="project" value="UniProtKB-KW"/>
</dbReference>
<dbReference type="InterPro" id="IPR039425">
    <property type="entry name" value="RNA_pol_sigma-70-like"/>
</dbReference>
<proteinExistence type="inferred from homology"/>
<dbReference type="GO" id="GO:0003677">
    <property type="term" value="F:DNA binding"/>
    <property type="evidence" value="ECO:0007669"/>
    <property type="project" value="InterPro"/>
</dbReference>
<dbReference type="SUPFAM" id="SSF88946">
    <property type="entry name" value="Sigma2 domain of RNA polymerase sigma factors"/>
    <property type="match status" value="1"/>
</dbReference>
<dbReference type="Proteomes" id="UP000290848">
    <property type="component" value="Unassembled WGS sequence"/>
</dbReference>
<feature type="domain" description="RNA polymerase sigma factor 70 region 4 type 2" evidence="6">
    <location>
        <begin position="121"/>
        <end position="172"/>
    </location>
</feature>
<sequence>MEITSSTVIELLKEGNESAFEQVFKEYYKRLHAYAFTFLKDEVAAEEIVQNVFCRIWEKKDLLDVNGTLKSYLYRAVHNESLNYLKHHKVKAEYEQYYTQRMKGEYDHSEKNALVSELEKQIAKALSELPTQCRIIFQLSRFEQLKYQQIADHLGISIKTVENQMGKALKLLRLKLVEFLPVLLLLLLNF</sequence>
<evidence type="ECO:0000259" key="5">
    <source>
        <dbReference type="Pfam" id="PF04542"/>
    </source>
</evidence>
<reference evidence="8 9" key="1">
    <citation type="submission" date="2018-12" db="EMBL/GenBank/DDBJ databases">
        <title>The Draft Genome Sequence of the Soil Bacterium Pedobacter tournemirensis R1.</title>
        <authorList>
            <person name="He J."/>
        </authorList>
    </citation>
    <scope>NUCLEOTIDE SEQUENCE [LARGE SCALE GENOMIC DNA]</scope>
    <source>
        <strain evidence="8 9">R1</strain>
    </source>
</reference>
<evidence type="ECO:0000256" key="1">
    <source>
        <dbReference type="ARBA" id="ARBA00010641"/>
    </source>
</evidence>
<name>A0A4Q0MEJ3_9SPHI</name>
<dbReference type="Pfam" id="PF08281">
    <property type="entry name" value="Sigma70_r4_2"/>
    <property type="match status" value="1"/>
</dbReference>
<dbReference type="EMBL" id="VWNE01000002">
    <property type="protein sequence ID" value="KAA8486397.1"/>
    <property type="molecule type" value="Genomic_DNA"/>
</dbReference>
<keyword evidence="3" id="KW-0731">Sigma factor</keyword>
<dbReference type="AlphaFoldDB" id="A0A4Q0MEJ3"/>
<dbReference type="InterPro" id="IPR013324">
    <property type="entry name" value="RNA_pol_sigma_r3/r4-like"/>
</dbReference>
<dbReference type="GO" id="GO:0006352">
    <property type="term" value="P:DNA-templated transcription initiation"/>
    <property type="evidence" value="ECO:0007669"/>
    <property type="project" value="InterPro"/>
</dbReference>
<dbReference type="SUPFAM" id="SSF88659">
    <property type="entry name" value="Sigma3 and sigma4 domains of RNA polymerase sigma factors"/>
    <property type="match status" value="1"/>
</dbReference>
<dbReference type="InterPro" id="IPR007627">
    <property type="entry name" value="RNA_pol_sigma70_r2"/>
</dbReference>
<dbReference type="InterPro" id="IPR036388">
    <property type="entry name" value="WH-like_DNA-bd_sf"/>
</dbReference>
<keyword evidence="10" id="KW-1185">Reference proteome</keyword>
<comment type="similarity">
    <text evidence="1">Belongs to the sigma-70 factor family. ECF subfamily.</text>
</comment>
<evidence type="ECO:0000313" key="10">
    <source>
        <dbReference type="Proteomes" id="UP000322918"/>
    </source>
</evidence>
<feature type="domain" description="RNA polymerase sigma-70 region 2" evidence="5">
    <location>
        <begin position="24"/>
        <end position="88"/>
    </location>
</feature>
<dbReference type="InterPro" id="IPR013249">
    <property type="entry name" value="RNA_pol_sigma70_r4_t2"/>
</dbReference>
<reference evidence="7 10" key="2">
    <citation type="submission" date="2019-09" db="EMBL/GenBank/DDBJ databases">
        <title>Pararcticibacter amylolyticus gen. nov., sp. nov., isolated from a rottenly hemp rope, and reclassification of Pedobacter tournemirensis as Pararcticibacter tournemirensis comb. nov.</title>
        <authorList>
            <person name="Cai Y."/>
        </authorList>
    </citation>
    <scope>NUCLEOTIDE SEQUENCE [LARGE SCALE GENOMIC DNA]</scope>
    <source>
        <strain evidence="7 10">TF5-37.2-LB10</strain>
    </source>
</reference>
<dbReference type="PANTHER" id="PTHR43133:SF46">
    <property type="entry name" value="RNA POLYMERASE SIGMA-70 FACTOR ECF SUBFAMILY"/>
    <property type="match status" value="1"/>
</dbReference>
<comment type="caution">
    <text evidence="8">The sequence shown here is derived from an EMBL/GenBank/DDBJ whole genome shotgun (WGS) entry which is preliminary data.</text>
</comment>
<dbReference type="InterPro" id="IPR014327">
    <property type="entry name" value="RNA_pol_sigma70_bacteroid"/>
</dbReference>
<evidence type="ECO:0000259" key="6">
    <source>
        <dbReference type="Pfam" id="PF08281"/>
    </source>
</evidence>
<gene>
    <name evidence="8" type="ORF">EKH83_05320</name>
    <name evidence="7" type="ORF">F1649_01845</name>
</gene>
<dbReference type="OrthoDB" id="1100095at2"/>
<protein>
    <submittedName>
        <fullName evidence="8">RNA polymerase sigma-70 factor</fullName>
    </submittedName>
</protein>
<dbReference type="Gene3D" id="1.10.10.10">
    <property type="entry name" value="Winged helix-like DNA-binding domain superfamily/Winged helix DNA-binding domain"/>
    <property type="match status" value="1"/>
</dbReference>
<evidence type="ECO:0000256" key="2">
    <source>
        <dbReference type="ARBA" id="ARBA00023015"/>
    </source>
</evidence>
<dbReference type="Proteomes" id="UP000322918">
    <property type="component" value="Unassembled WGS sequence"/>
</dbReference>
<evidence type="ECO:0000313" key="9">
    <source>
        <dbReference type="Proteomes" id="UP000290848"/>
    </source>
</evidence>
<dbReference type="NCBIfam" id="TIGR02937">
    <property type="entry name" value="sigma70-ECF"/>
    <property type="match status" value="1"/>
</dbReference>
<dbReference type="EMBL" id="RXOC01000003">
    <property type="protein sequence ID" value="RXF71399.1"/>
    <property type="molecule type" value="Genomic_DNA"/>
</dbReference>